<evidence type="ECO:0000313" key="11">
    <source>
        <dbReference type="Proteomes" id="UP000321199"/>
    </source>
</evidence>
<dbReference type="Gene3D" id="3.30.565.10">
    <property type="entry name" value="Histidine kinase-like ATPase, C-terminal domain"/>
    <property type="match status" value="1"/>
</dbReference>
<accession>A0A5B8RZQ9</accession>
<dbReference type="InterPro" id="IPR036097">
    <property type="entry name" value="HisK_dim/P_sf"/>
</dbReference>
<keyword evidence="6" id="KW-0067">ATP-binding</keyword>
<dbReference type="SUPFAM" id="SSF47384">
    <property type="entry name" value="Homodimeric domain of signal transducing histidine kinase"/>
    <property type="match status" value="1"/>
</dbReference>
<feature type="domain" description="Histidine kinase" evidence="9">
    <location>
        <begin position="335"/>
        <end position="552"/>
    </location>
</feature>
<dbReference type="SUPFAM" id="SSF55874">
    <property type="entry name" value="ATPase domain of HSP90 chaperone/DNA topoisomerase II/histidine kinase"/>
    <property type="match status" value="1"/>
</dbReference>
<keyword evidence="3" id="KW-0808">Transferase</keyword>
<feature type="transmembrane region" description="Helical" evidence="8">
    <location>
        <begin position="79"/>
        <end position="98"/>
    </location>
</feature>
<keyword evidence="5 10" id="KW-0418">Kinase</keyword>
<dbReference type="Gene3D" id="3.30.450.20">
    <property type="entry name" value="PAS domain"/>
    <property type="match status" value="1"/>
</dbReference>
<dbReference type="SMART" id="SM00387">
    <property type="entry name" value="HATPase_c"/>
    <property type="match status" value="1"/>
</dbReference>
<dbReference type="InterPro" id="IPR005467">
    <property type="entry name" value="His_kinase_dom"/>
</dbReference>
<organism evidence="10 11">
    <name type="scientific">Comamonas flocculans</name>
    <dbReference type="NCBI Taxonomy" id="2597701"/>
    <lineage>
        <taxon>Bacteria</taxon>
        <taxon>Pseudomonadati</taxon>
        <taxon>Pseudomonadota</taxon>
        <taxon>Betaproteobacteria</taxon>
        <taxon>Burkholderiales</taxon>
        <taxon>Comamonadaceae</taxon>
        <taxon>Comamonas</taxon>
    </lineage>
</organism>
<dbReference type="Pfam" id="PF25323">
    <property type="entry name" value="6TM_PilS"/>
    <property type="match status" value="1"/>
</dbReference>
<proteinExistence type="predicted"/>
<keyword evidence="4" id="KW-0547">Nucleotide-binding</keyword>
<protein>
    <recommendedName>
        <fullName evidence="2">histidine kinase</fullName>
        <ecNumber evidence="2">2.7.13.3</ecNumber>
    </recommendedName>
</protein>
<dbReference type="EC" id="2.7.13.3" evidence="2"/>
<dbReference type="PANTHER" id="PTHR42878:SF7">
    <property type="entry name" value="SENSOR HISTIDINE KINASE GLRK"/>
    <property type="match status" value="1"/>
</dbReference>
<dbReference type="EMBL" id="CP042344">
    <property type="protein sequence ID" value="QEA13437.1"/>
    <property type="molecule type" value="Genomic_DNA"/>
</dbReference>
<dbReference type="GO" id="GO:0007234">
    <property type="term" value="P:osmosensory signaling via phosphorelay pathway"/>
    <property type="evidence" value="ECO:0007669"/>
    <property type="project" value="TreeGrafter"/>
</dbReference>
<dbReference type="Pfam" id="PF00512">
    <property type="entry name" value="HisKA"/>
    <property type="match status" value="1"/>
</dbReference>
<dbReference type="InterPro" id="IPR035965">
    <property type="entry name" value="PAS-like_dom_sf"/>
</dbReference>
<feature type="transmembrane region" description="Helical" evidence="8">
    <location>
        <begin position="157"/>
        <end position="175"/>
    </location>
</feature>
<keyword evidence="11" id="KW-1185">Reference proteome</keyword>
<dbReference type="OrthoDB" id="9815750at2"/>
<dbReference type="GO" id="GO:0000155">
    <property type="term" value="F:phosphorelay sensor kinase activity"/>
    <property type="evidence" value="ECO:0007669"/>
    <property type="project" value="InterPro"/>
</dbReference>
<dbReference type="AlphaFoldDB" id="A0A5B8RZQ9"/>
<evidence type="ECO:0000259" key="9">
    <source>
        <dbReference type="PROSITE" id="PS50109"/>
    </source>
</evidence>
<dbReference type="InterPro" id="IPR050351">
    <property type="entry name" value="BphY/WalK/GraS-like"/>
</dbReference>
<sequence length="566" mass="61375">MKRGTLSPGSAQGSARLWSGFLSARVLVALALLGLHLAALALGQPVTARLLLASGAYLAATLALRSWPRSDNWPGTSAWPWLASIGVDLLAYTGLQLLQMQTQEPMSYTPLFGFAVLMAGVLGNRSVALGGAAAATLLLLALAWWTGWRGGTETTGAYLGAALTGTAYFIVAWLAHQLATRLLHEQHHARQSRIAAHTQAAISHMVMQHVSDGVLVLDPHGRVRLANPVALVLMDRKGDEPLPFPLAPDLRWRPLLQLAHQTCCELQSQAADVTITHEGQSPLVLRVRTWLTSTAQPGARDEQEQLCVMFLQDLREMEARLRTEKMAAMGRMSAAVAHEIRNPLAAIIQANELLAEDLSDPAQQRLSAMVAQNAERLARITEDVLDIARVHHQMGNASSRALVLDEAVQRIAADWQAAHPGTAVTLNLLARQAQVVFDPEHLRRVLVNLLDNAARYASTEADALQLITQGSVGRPATVQVWSDGAPLDRSVQQHLFEPFFSSESRSSGLGLYICRELCQRHGATLHYARRALELARGTVQGNAFTLTFRASSRPPDASSTLDAIVV</sequence>
<dbReference type="GO" id="GO:0000156">
    <property type="term" value="F:phosphorelay response regulator activity"/>
    <property type="evidence" value="ECO:0007669"/>
    <property type="project" value="TreeGrafter"/>
</dbReference>
<gene>
    <name evidence="10" type="ORF">FOZ74_10575</name>
</gene>
<dbReference type="GO" id="GO:0005524">
    <property type="term" value="F:ATP binding"/>
    <property type="evidence" value="ECO:0007669"/>
    <property type="project" value="UniProtKB-KW"/>
</dbReference>
<keyword evidence="8" id="KW-0472">Membrane</keyword>
<dbReference type="RefSeq" id="WP_146913029.1">
    <property type="nucleotide sequence ID" value="NZ_CP042344.1"/>
</dbReference>
<dbReference type="InterPro" id="IPR003661">
    <property type="entry name" value="HisK_dim/P_dom"/>
</dbReference>
<evidence type="ECO:0000256" key="4">
    <source>
        <dbReference type="ARBA" id="ARBA00022741"/>
    </source>
</evidence>
<evidence type="ECO:0000256" key="6">
    <source>
        <dbReference type="ARBA" id="ARBA00022840"/>
    </source>
</evidence>
<dbReference type="CDD" id="cd00075">
    <property type="entry name" value="HATPase"/>
    <property type="match status" value="1"/>
</dbReference>
<dbReference type="InterPro" id="IPR003594">
    <property type="entry name" value="HATPase_dom"/>
</dbReference>
<dbReference type="GO" id="GO:0030295">
    <property type="term" value="F:protein kinase activator activity"/>
    <property type="evidence" value="ECO:0007669"/>
    <property type="project" value="TreeGrafter"/>
</dbReference>
<evidence type="ECO:0000256" key="7">
    <source>
        <dbReference type="ARBA" id="ARBA00023012"/>
    </source>
</evidence>
<dbReference type="SUPFAM" id="SSF55785">
    <property type="entry name" value="PYP-like sensor domain (PAS domain)"/>
    <property type="match status" value="1"/>
</dbReference>
<feature type="transmembrane region" description="Helical" evidence="8">
    <location>
        <begin position="128"/>
        <end position="145"/>
    </location>
</feature>
<feature type="transmembrane region" description="Helical" evidence="8">
    <location>
        <begin position="105"/>
        <end position="122"/>
    </location>
</feature>
<comment type="catalytic activity">
    <reaction evidence="1">
        <text>ATP + protein L-histidine = ADP + protein N-phospho-L-histidine.</text>
        <dbReference type="EC" id="2.7.13.3"/>
    </reaction>
</comment>
<dbReference type="KEGG" id="cof:FOZ74_10575"/>
<dbReference type="Proteomes" id="UP000321199">
    <property type="component" value="Chromosome"/>
</dbReference>
<feature type="transmembrane region" description="Helical" evidence="8">
    <location>
        <begin position="20"/>
        <end position="43"/>
    </location>
</feature>
<evidence type="ECO:0000256" key="3">
    <source>
        <dbReference type="ARBA" id="ARBA00022679"/>
    </source>
</evidence>
<dbReference type="Gene3D" id="1.10.287.130">
    <property type="match status" value="1"/>
</dbReference>
<keyword evidence="8" id="KW-0812">Transmembrane</keyword>
<dbReference type="CDD" id="cd00082">
    <property type="entry name" value="HisKA"/>
    <property type="match status" value="1"/>
</dbReference>
<dbReference type="PANTHER" id="PTHR42878">
    <property type="entry name" value="TWO-COMPONENT HISTIDINE KINASE"/>
    <property type="match status" value="1"/>
</dbReference>
<evidence type="ECO:0000256" key="1">
    <source>
        <dbReference type="ARBA" id="ARBA00000085"/>
    </source>
</evidence>
<keyword evidence="8" id="KW-1133">Transmembrane helix</keyword>
<name>A0A5B8RZQ9_9BURK</name>
<keyword evidence="7" id="KW-0902">Two-component regulatory system</keyword>
<evidence type="ECO:0000256" key="5">
    <source>
        <dbReference type="ARBA" id="ARBA00022777"/>
    </source>
</evidence>
<dbReference type="Pfam" id="PF02518">
    <property type="entry name" value="HATPase_c"/>
    <property type="match status" value="1"/>
</dbReference>
<dbReference type="PROSITE" id="PS50109">
    <property type="entry name" value="HIS_KIN"/>
    <property type="match status" value="1"/>
</dbReference>
<evidence type="ECO:0000256" key="2">
    <source>
        <dbReference type="ARBA" id="ARBA00012438"/>
    </source>
</evidence>
<reference evidence="10 11" key="1">
    <citation type="submission" date="2019-07" db="EMBL/GenBank/DDBJ databases">
        <title>Complete genome sequence of Comamonas sp. NLF 7-7 isolated from livestock.</title>
        <authorList>
            <person name="Kim D.H."/>
            <person name="Kim J.G."/>
        </authorList>
    </citation>
    <scope>NUCLEOTIDE SEQUENCE [LARGE SCALE GENOMIC DNA]</scope>
    <source>
        <strain evidence="10 11">NLF 7-7</strain>
    </source>
</reference>
<evidence type="ECO:0000313" key="10">
    <source>
        <dbReference type="EMBL" id="QEA13437.1"/>
    </source>
</evidence>
<evidence type="ECO:0000256" key="8">
    <source>
        <dbReference type="SAM" id="Phobius"/>
    </source>
</evidence>
<dbReference type="SMART" id="SM00388">
    <property type="entry name" value="HisKA"/>
    <property type="match status" value="1"/>
</dbReference>
<dbReference type="InterPro" id="IPR036890">
    <property type="entry name" value="HATPase_C_sf"/>
</dbReference>